<keyword evidence="1" id="KW-1133">Transmembrane helix</keyword>
<accession>A0A7V0Z6D4</accession>
<name>A0A7V0Z6D4_UNCW3</name>
<gene>
    <name evidence="2" type="ORF">ENP86_08125</name>
</gene>
<dbReference type="AlphaFoldDB" id="A0A7V0Z6D4"/>
<sequence length="59" mass="6661">MVNLIKPLGIITYISILLAVLTGLRIIKLNIKWHRLIALLGIIGATIHGLIVLYLTYFY</sequence>
<proteinExistence type="predicted"/>
<keyword evidence="1" id="KW-0472">Membrane</keyword>
<comment type="caution">
    <text evidence="2">The sequence shown here is derived from an EMBL/GenBank/DDBJ whole genome shotgun (WGS) entry which is preliminary data.</text>
</comment>
<feature type="transmembrane region" description="Helical" evidence="1">
    <location>
        <begin position="36"/>
        <end position="57"/>
    </location>
</feature>
<reference evidence="2" key="1">
    <citation type="journal article" date="2020" name="mSystems">
        <title>Genome- and Community-Level Interaction Insights into Carbon Utilization and Element Cycling Functions of Hydrothermarchaeota in Hydrothermal Sediment.</title>
        <authorList>
            <person name="Zhou Z."/>
            <person name="Liu Y."/>
            <person name="Xu W."/>
            <person name="Pan J."/>
            <person name="Luo Z.H."/>
            <person name="Li M."/>
        </authorList>
    </citation>
    <scope>NUCLEOTIDE SEQUENCE [LARGE SCALE GENOMIC DNA]</scope>
    <source>
        <strain evidence="2">SpSt-258</strain>
    </source>
</reference>
<feature type="transmembrane region" description="Helical" evidence="1">
    <location>
        <begin position="6"/>
        <end position="24"/>
    </location>
</feature>
<organism evidence="2">
    <name type="scientific">candidate division WOR-3 bacterium</name>
    <dbReference type="NCBI Taxonomy" id="2052148"/>
    <lineage>
        <taxon>Bacteria</taxon>
        <taxon>Bacteria division WOR-3</taxon>
    </lineage>
</organism>
<keyword evidence="1" id="KW-0812">Transmembrane</keyword>
<dbReference type="EMBL" id="DSKY01000020">
    <property type="protein sequence ID" value="HDY59501.1"/>
    <property type="molecule type" value="Genomic_DNA"/>
</dbReference>
<protein>
    <submittedName>
        <fullName evidence="2">Uncharacterized protein</fullName>
    </submittedName>
</protein>
<evidence type="ECO:0000313" key="2">
    <source>
        <dbReference type="EMBL" id="HDY59501.1"/>
    </source>
</evidence>
<evidence type="ECO:0000256" key="1">
    <source>
        <dbReference type="SAM" id="Phobius"/>
    </source>
</evidence>